<evidence type="ECO:0000313" key="2">
    <source>
        <dbReference type="EMBL" id="KAL3767028.1"/>
    </source>
</evidence>
<proteinExistence type="predicted"/>
<organism evidence="2 3">
    <name type="scientific">Discostella pseudostelligera</name>
    <dbReference type="NCBI Taxonomy" id="259834"/>
    <lineage>
        <taxon>Eukaryota</taxon>
        <taxon>Sar</taxon>
        <taxon>Stramenopiles</taxon>
        <taxon>Ochrophyta</taxon>
        <taxon>Bacillariophyta</taxon>
        <taxon>Coscinodiscophyceae</taxon>
        <taxon>Thalassiosirophycidae</taxon>
        <taxon>Stephanodiscales</taxon>
        <taxon>Stephanodiscaceae</taxon>
        <taxon>Discostella</taxon>
    </lineage>
</organism>
<sequence>MNASRNISILRRALPSNSSVNVGAGASSICGRHERSLHSISSTMDTRGENLLPSSPPPSSSSSQSRPFFVATSSPAMDTHLQLLESSSPCRNKPSAMAIHRLLSNIGAPTSLRNIECIIQDSDGKNSNVSSHGMTADEMIDLIARIRSI</sequence>
<accession>A0ABD3MSZ7</accession>
<dbReference type="Proteomes" id="UP001530293">
    <property type="component" value="Unassembled WGS sequence"/>
</dbReference>
<comment type="caution">
    <text evidence="2">The sequence shown here is derived from an EMBL/GenBank/DDBJ whole genome shotgun (WGS) entry which is preliminary data.</text>
</comment>
<protein>
    <submittedName>
        <fullName evidence="2">Uncharacterized protein</fullName>
    </submittedName>
</protein>
<gene>
    <name evidence="2" type="ORF">ACHAWU_004526</name>
</gene>
<evidence type="ECO:0000313" key="3">
    <source>
        <dbReference type="Proteomes" id="UP001530293"/>
    </source>
</evidence>
<dbReference type="AlphaFoldDB" id="A0ABD3MSZ7"/>
<evidence type="ECO:0000256" key="1">
    <source>
        <dbReference type="SAM" id="MobiDB-lite"/>
    </source>
</evidence>
<name>A0ABD3MSZ7_9STRA</name>
<feature type="region of interest" description="Disordered" evidence="1">
    <location>
        <begin position="43"/>
        <end position="68"/>
    </location>
</feature>
<dbReference type="EMBL" id="JALLBG020000078">
    <property type="protein sequence ID" value="KAL3767028.1"/>
    <property type="molecule type" value="Genomic_DNA"/>
</dbReference>
<reference evidence="2 3" key="1">
    <citation type="submission" date="2024-10" db="EMBL/GenBank/DDBJ databases">
        <title>Updated reference genomes for cyclostephanoid diatoms.</title>
        <authorList>
            <person name="Roberts W.R."/>
            <person name="Alverson A.J."/>
        </authorList>
    </citation>
    <scope>NUCLEOTIDE SEQUENCE [LARGE SCALE GENOMIC DNA]</scope>
    <source>
        <strain evidence="2 3">AJA232-27</strain>
    </source>
</reference>
<keyword evidence="3" id="KW-1185">Reference proteome</keyword>